<evidence type="ECO:0000313" key="3">
    <source>
        <dbReference type="Proteomes" id="UP001153269"/>
    </source>
</evidence>
<comment type="caution">
    <text evidence="2">The sequence shown here is derived from an EMBL/GenBank/DDBJ whole genome shotgun (WGS) entry which is preliminary data.</text>
</comment>
<reference evidence="2" key="1">
    <citation type="submission" date="2020-03" db="EMBL/GenBank/DDBJ databases">
        <authorList>
            <person name="Weist P."/>
        </authorList>
    </citation>
    <scope>NUCLEOTIDE SEQUENCE</scope>
</reference>
<proteinExistence type="predicted"/>
<feature type="region of interest" description="Disordered" evidence="1">
    <location>
        <begin position="74"/>
        <end position="102"/>
    </location>
</feature>
<evidence type="ECO:0000256" key="1">
    <source>
        <dbReference type="SAM" id="MobiDB-lite"/>
    </source>
</evidence>
<dbReference type="EMBL" id="CADEAL010000598">
    <property type="protein sequence ID" value="CAB1422604.1"/>
    <property type="molecule type" value="Genomic_DNA"/>
</dbReference>
<keyword evidence="3" id="KW-1185">Reference proteome</keyword>
<dbReference type="AlphaFoldDB" id="A0A9N7U0L3"/>
<evidence type="ECO:0000313" key="2">
    <source>
        <dbReference type="EMBL" id="CAB1422604.1"/>
    </source>
</evidence>
<gene>
    <name evidence="2" type="ORF">PLEPLA_LOCUS10521</name>
</gene>
<organism evidence="2 3">
    <name type="scientific">Pleuronectes platessa</name>
    <name type="common">European plaice</name>
    <dbReference type="NCBI Taxonomy" id="8262"/>
    <lineage>
        <taxon>Eukaryota</taxon>
        <taxon>Metazoa</taxon>
        <taxon>Chordata</taxon>
        <taxon>Craniata</taxon>
        <taxon>Vertebrata</taxon>
        <taxon>Euteleostomi</taxon>
        <taxon>Actinopterygii</taxon>
        <taxon>Neopterygii</taxon>
        <taxon>Teleostei</taxon>
        <taxon>Neoteleostei</taxon>
        <taxon>Acanthomorphata</taxon>
        <taxon>Carangaria</taxon>
        <taxon>Pleuronectiformes</taxon>
        <taxon>Pleuronectoidei</taxon>
        <taxon>Pleuronectidae</taxon>
        <taxon>Pleuronectes</taxon>
    </lineage>
</organism>
<name>A0A9N7U0L3_PLEPL</name>
<accession>A0A9N7U0L3</accession>
<sequence>MSELRGPPAPLLPRFSFSPPLLRLLPLSPPLPPSLWLLSADDSFSSTSPHFVNLSLLNLSPVVHPSSIFSLLSPPSLEKEKEEDEKEEEEKRRRGSSSMSSVYRLQAFPPPSSLLLSFSSPPPSSSLLLPRPPHCGSSSRPSTLHINHMAERIKQSISSIHTEEGSFFLTQNAPEEMCC</sequence>
<protein>
    <submittedName>
        <fullName evidence="2">Uncharacterized protein</fullName>
    </submittedName>
</protein>
<dbReference type="Proteomes" id="UP001153269">
    <property type="component" value="Unassembled WGS sequence"/>
</dbReference>